<evidence type="ECO:0000256" key="2">
    <source>
        <dbReference type="ARBA" id="ARBA00022801"/>
    </source>
</evidence>
<evidence type="ECO:0000313" key="5">
    <source>
        <dbReference type="EMBL" id="KAG9392894.1"/>
    </source>
</evidence>
<dbReference type="NCBIfam" id="TIGR00283">
    <property type="entry name" value="arch_pth2"/>
    <property type="match status" value="1"/>
</dbReference>
<dbReference type="InterPro" id="IPR002833">
    <property type="entry name" value="PTH2"/>
</dbReference>
<organism evidence="5 6">
    <name type="scientific">Carpediemonas membranifera</name>
    <dbReference type="NCBI Taxonomy" id="201153"/>
    <lineage>
        <taxon>Eukaryota</taxon>
        <taxon>Metamonada</taxon>
        <taxon>Carpediemonas-like organisms</taxon>
        <taxon>Carpediemonas</taxon>
    </lineage>
</organism>
<dbReference type="Proteomes" id="UP000717585">
    <property type="component" value="Unassembled WGS sequence"/>
</dbReference>
<name>A0A8J6B4M3_9EUKA</name>
<keyword evidence="6" id="KW-1185">Reference proteome</keyword>
<comment type="similarity">
    <text evidence="3">Belongs to the PTH2 family.</text>
</comment>
<accession>A0A8J6B4M3</accession>
<proteinExistence type="inferred from homology"/>
<evidence type="ECO:0000256" key="4">
    <source>
        <dbReference type="ARBA" id="ARBA00048707"/>
    </source>
</evidence>
<dbReference type="EMBL" id="JAHDYR010000030">
    <property type="protein sequence ID" value="KAG9392894.1"/>
    <property type="molecule type" value="Genomic_DNA"/>
</dbReference>
<dbReference type="FunFam" id="3.40.1490.10:FF:000001">
    <property type="entry name" value="Peptidyl-tRNA hydrolase 2"/>
    <property type="match status" value="1"/>
</dbReference>
<sequence>MNDSVKALAIGGTVGVCLSALAYKLFGRPRKYQVDFDKSQFTPRDDCKMVLVIRRDLKMDKGKVAAQCCHACLGVYRKAVKCALNGDTDVGDALAGWLTFGQTKVTLQVPGADELNNLFDLAVEAGAPATIITDAGRTQIPAGSQTVLAIGPWPVDEVDQITGRLKLY</sequence>
<dbReference type="InterPro" id="IPR023476">
    <property type="entry name" value="Pep_tRNA_hydro_II_dom_sf"/>
</dbReference>
<dbReference type="Pfam" id="PF01981">
    <property type="entry name" value="PTH2"/>
    <property type="match status" value="1"/>
</dbReference>
<evidence type="ECO:0000256" key="1">
    <source>
        <dbReference type="ARBA" id="ARBA00013260"/>
    </source>
</evidence>
<dbReference type="CDD" id="cd02430">
    <property type="entry name" value="PTH2"/>
    <property type="match status" value="1"/>
</dbReference>
<gene>
    <name evidence="5" type="ORF">J8273_5706</name>
</gene>
<dbReference type="AlphaFoldDB" id="A0A8J6B4M3"/>
<dbReference type="EC" id="3.1.1.29" evidence="1"/>
<dbReference type="PANTHER" id="PTHR12649">
    <property type="entry name" value="PEPTIDYL-TRNA HYDROLASE 2"/>
    <property type="match status" value="1"/>
</dbReference>
<evidence type="ECO:0000313" key="6">
    <source>
        <dbReference type="Proteomes" id="UP000717585"/>
    </source>
</evidence>
<dbReference type="SUPFAM" id="SSF102462">
    <property type="entry name" value="Peptidyl-tRNA hydrolase II"/>
    <property type="match status" value="1"/>
</dbReference>
<dbReference type="Gene3D" id="3.40.1490.10">
    <property type="entry name" value="Bit1"/>
    <property type="match status" value="1"/>
</dbReference>
<protein>
    <recommendedName>
        <fullName evidence="1">peptidyl-tRNA hydrolase</fullName>
        <ecNumber evidence="1">3.1.1.29</ecNumber>
    </recommendedName>
</protein>
<dbReference type="OrthoDB" id="1733656at2759"/>
<comment type="catalytic activity">
    <reaction evidence="4">
        <text>an N-acyl-L-alpha-aminoacyl-tRNA + H2O = an N-acyl-L-amino acid + a tRNA + H(+)</text>
        <dbReference type="Rhea" id="RHEA:54448"/>
        <dbReference type="Rhea" id="RHEA-COMP:10123"/>
        <dbReference type="Rhea" id="RHEA-COMP:13883"/>
        <dbReference type="ChEBI" id="CHEBI:15377"/>
        <dbReference type="ChEBI" id="CHEBI:15378"/>
        <dbReference type="ChEBI" id="CHEBI:59874"/>
        <dbReference type="ChEBI" id="CHEBI:78442"/>
        <dbReference type="ChEBI" id="CHEBI:138191"/>
        <dbReference type="EC" id="3.1.1.29"/>
    </reaction>
</comment>
<dbReference type="PANTHER" id="PTHR12649:SF11">
    <property type="entry name" value="PEPTIDYL-TRNA HYDROLASE 2, MITOCHONDRIAL"/>
    <property type="match status" value="1"/>
</dbReference>
<comment type="caution">
    <text evidence="5">The sequence shown here is derived from an EMBL/GenBank/DDBJ whole genome shotgun (WGS) entry which is preliminary data.</text>
</comment>
<keyword evidence="2 5" id="KW-0378">Hydrolase</keyword>
<reference evidence="5" key="1">
    <citation type="submission" date="2021-05" db="EMBL/GenBank/DDBJ databases">
        <title>A free-living protist that lacks canonical eukaryotic 1 DNA replication and segregation systems.</title>
        <authorList>
            <person name="Salas-Leiva D.E."/>
            <person name="Tromer E.C."/>
            <person name="Curtis B.A."/>
            <person name="Jerlstrom-Hultqvist J."/>
            <person name="Kolisko M."/>
            <person name="Yi Z."/>
            <person name="Salas-Leiva J.S."/>
            <person name="Gallot-Lavallee L."/>
            <person name="Kops G.J.P.L."/>
            <person name="Archibald J.M."/>
            <person name="Simpson A.G.B."/>
            <person name="Roger A.J."/>
        </authorList>
    </citation>
    <scope>NUCLEOTIDE SEQUENCE</scope>
    <source>
        <strain evidence="5">BICM</strain>
    </source>
</reference>
<evidence type="ECO:0000256" key="3">
    <source>
        <dbReference type="ARBA" id="ARBA00038050"/>
    </source>
</evidence>
<dbReference type="GO" id="GO:0004045">
    <property type="term" value="F:peptidyl-tRNA hydrolase activity"/>
    <property type="evidence" value="ECO:0007669"/>
    <property type="project" value="UniProtKB-EC"/>
</dbReference>
<dbReference type="GO" id="GO:0005829">
    <property type="term" value="C:cytosol"/>
    <property type="evidence" value="ECO:0007669"/>
    <property type="project" value="TreeGrafter"/>
</dbReference>